<dbReference type="SUPFAM" id="SSF53300">
    <property type="entry name" value="vWA-like"/>
    <property type="match status" value="2"/>
</dbReference>
<dbReference type="Gene3D" id="3.40.50.410">
    <property type="entry name" value="von Willebrand factor, type A domain"/>
    <property type="match status" value="2"/>
</dbReference>
<name>A0A1V9Z9U0_9STRA</name>
<dbReference type="STRING" id="74557.A0A1V9Z9U0"/>
<feature type="domain" description="VWFA" evidence="1">
    <location>
        <begin position="54"/>
        <end position="214"/>
    </location>
</feature>
<dbReference type="SMART" id="SM00327">
    <property type="entry name" value="VWA"/>
    <property type="match status" value="2"/>
</dbReference>
<organism evidence="2 3">
    <name type="scientific">Thraustotheca clavata</name>
    <dbReference type="NCBI Taxonomy" id="74557"/>
    <lineage>
        <taxon>Eukaryota</taxon>
        <taxon>Sar</taxon>
        <taxon>Stramenopiles</taxon>
        <taxon>Oomycota</taxon>
        <taxon>Saprolegniomycetes</taxon>
        <taxon>Saprolegniales</taxon>
        <taxon>Achlyaceae</taxon>
        <taxon>Thraustotheca</taxon>
    </lineage>
</organism>
<dbReference type="PANTHER" id="PTHR45751">
    <property type="entry name" value="COPINE FAMILY PROTEIN 1"/>
    <property type="match status" value="1"/>
</dbReference>
<evidence type="ECO:0000259" key="1">
    <source>
        <dbReference type="PROSITE" id="PS50234"/>
    </source>
</evidence>
<accession>A0A1V9Z9U0</accession>
<dbReference type="AlphaFoldDB" id="A0A1V9Z9U0"/>
<dbReference type="InterPro" id="IPR002035">
    <property type="entry name" value="VWF_A"/>
</dbReference>
<dbReference type="Proteomes" id="UP000243217">
    <property type="component" value="Unassembled WGS sequence"/>
</dbReference>
<dbReference type="Pfam" id="PF07002">
    <property type="entry name" value="Copine"/>
    <property type="match status" value="2"/>
</dbReference>
<dbReference type="PROSITE" id="PS50234">
    <property type="entry name" value="VWFA"/>
    <property type="match status" value="1"/>
</dbReference>
<reference evidence="2 3" key="1">
    <citation type="journal article" date="2014" name="Genome Biol. Evol.">
        <title>The secreted proteins of Achlya hypogyna and Thraustotheca clavata identify the ancestral oomycete secretome and reveal gene acquisitions by horizontal gene transfer.</title>
        <authorList>
            <person name="Misner I."/>
            <person name="Blouin N."/>
            <person name="Leonard G."/>
            <person name="Richards T.A."/>
            <person name="Lane C.E."/>
        </authorList>
    </citation>
    <scope>NUCLEOTIDE SEQUENCE [LARGE SCALE GENOMIC DNA]</scope>
    <source>
        <strain evidence="2 3">ATCC 34112</strain>
    </source>
</reference>
<dbReference type="GO" id="GO:0005634">
    <property type="term" value="C:nucleus"/>
    <property type="evidence" value="ECO:0007669"/>
    <property type="project" value="TreeGrafter"/>
</dbReference>
<gene>
    <name evidence="2" type="ORF">THRCLA_08104</name>
</gene>
<evidence type="ECO:0000313" key="2">
    <source>
        <dbReference type="EMBL" id="OQR94765.1"/>
    </source>
</evidence>
<evidence type="ECO:0000313" key="3">
    <source>
        <dbReference type="Proteomes" id="UP000243217"/>
    </source>
</evidence>
<dbReference type="EMBL" id="JNBS01002166">
    <property type="protein sequence ID" value="OQR94765.1"/>
    <property type="molecule type" value="Genomic_DNA"/>
</dbReference>
<dbReference type="GO" id="GO:0016567">
    <property type="term" value="P:protein ubiquitination"/>
    <property type="evidence" value="ECO:0007669"/>
    <property type="project" value="TreeGrafter"/>
</dbReference>
<dbReference type="InterPro" id="IPR010734">
    <property type="entry name" value="Copine_C"/>
</dbReference>
<dbReference type="InterPro" id="IPR052079">
    <property type="entry name" value="E3_ligase/Copine_domain"/>
</dbReference>
<comment type="caution">
    <text evidence="2">The sequence shown here is derived from an EMBL/GenBank/DDBJ whole genome shotgun (WGS) entry which is preliminary data.</text>
</comment>
<keyword evidence="3" id="KW-1185">Reference proteome</keyword>
<protein>
    <submittedName>
        <fullName evidence="2">Copine</fullName>
    </submittedName>
</protein>
<dbReference type="InterPro" id="IPR036465">
    <property type="entry name" value="vWFA_dom_sf"/>
</dbReference>
<dbReference type="GO" id="GO:0004842">
    <property type="term" value="F:ubiquitin-protein transferase activity"/>
    <property type="evidence" value="ECO:0007669"/>
    <property type="project" value="TreeGrafter"/>
</dbReference>
<dbReference type="PANTHER" id="PTHR45751:SF11">
    <property type="entry name" value="COPINE FAMILY PROTEIN 2"/>
    <property type="match status" value="1"/>
</dbReference>
<sequence length="526" mass="58297">MGLLLSTCLTGSDEPAPKPNATKVVNTFCAIPDTFETFDELQNALRKSGLESSNLIVAIDYTTSNQWSGSRTFNGKCLHTIDPTGYELNPYQSVIQILGRTLEVFDDDNLIPAFGFGDYTTQGSSCFPFLPTACEGFESVLACYNRITPTVQLSGPTNFAPVIKEAIQIVKKTGQYHILVIIADGQVNCGWETSNAIVEASHYPISIVVVGVGDGPWGTMEEYDDNLPTRLYDNFQFVDYHRVLQYNKSNPDVGFATAALMEIPDDEIYPRQAKAFKAIPDNFETYSELQNALRKSGLESSNLIVAIDYTKSNEWSGERTFNGKCLHTIDPTGYELNPYQSVIQILGRTLEVFDDDHLIPAFGFGDVKTRGSSCFPFVPTTYEGFANVLACYNRITPTIQLSGPTNFAPVIKEAIRIVNRTGQYHILVIVADGQVTCEKETADSIVEASNYPISIVMVGVGDGPWDTMEEYDDKLPARLFDNFQFVDDNQVLQYNKRSPDIGFATAALMEIPEQYKAIRQLGLLRG</sequence>
<proteinExistence type="predicted"/>
<dbReference type="OrthoDB" id="5855668at2759"/>